<dbReference type="Pfam" id="PF04402">
    <property type="entry name" value="SIMPL"/>
    <property type="match status" value="1"/>
</dbReference>
<dbReference type="Gene3D" id="3.30.70.2970">
    <property type="entry name" value="Protein of unknown function (DUF541), domain 2"/>
    <property type="match status" value="1"/>
</dbReference>
<accession>A0A1H4DJB9</accession>
<reference evidence="1 2" key="1">
    <citation type="submission" date="2016-10" db="EMBL/GenBank/DDBJ databases">
        <authorList>
            <person name="de Groot N.N."/>
        </authorList>
    </citation>
    <scope>NUCLEOTIDE SEQUENCE [LARGE SCALE GENOMIC DNA]</scope>
    <source>
        <strain evidence="1 2">DSM 23581</strain>
    </source>
</reference>
<sequence length="234" mass="26422">MIQSKIFILFISLISLTSFGQSKNFLDRSYLETKAKVDTLVTPDKITIEITIDEEDTKKKKTAEEQEQDLKRALESLDIDISEDLTLVDLSSDFKKYFLRGQKVLKAKTYNLIVHDAKMAGQVLVKLDQAEISNVNITKTEFTDRENLISQLKAKAVLKAKNNAEAMLKPLDIKLGPLLYVSDLQMRQNYLSGKVSGVQIRGMASVPPPPAPEMLDIEFEKIKFTAEVYAKFSI</sequence>
<dbReference type="GO" id="GO:0006974">
    <property type="term" value="P:DNA damage response"/>
    <property type="evidence" value="ECO:0007669"/>
    <property type="project" value="TreeGrafter"/>
</dbReference>
<dbReference type="InterPro" id="IPR052022">
    <property type="entry name" value="26kDa_periplasmic_antigen"/>
</dbReference>
<keyword evidence="2" id="KW-1185">Reference proteome</keyword>
<dbReference type="AlphaFoldDB" id="A0A1H4DJB9"/>
<evidence type="ECO:0000313" key="1">
    <source>
        <dbReference type="EMBL" id="SEA72312.1"/>
    </source>
</evidence>
<dbReference type="RefSeq" id="WP_093245565.1">
    <property type="nucleotide sequence ID" value="NZ_FNQF01000011.1"/>
</dbReference>
<dbReference type="PANTHER" id="PTHR34387:SF2">
    <property type="entry name" value="SLR1258 PROTEIN"/>
    <property type="match status" value="1"/>
</dbReference>
<protein>
    <recommendedName>
        <fullName evidence="3">SIMPL domain-containing protein</fullName>
    </recommendedName>
</protein>
<proteinExistence type="predicted"/>
<gene>
    <name evidence="1" type="ORF">SAMN05421540_11147</name>
</gene>
<dbReference type="EMBL" id="FNQF01000011">
    <property type="protein sequence ID" value="SEA72312.1"/>
    <property type="molecule type" value="Genomic_DNA"/>
</dbReference>
<organism evidence="1 2">
    <name type="scientific">Psychroflexus halocasei</name>
    <dbReference type="NCBI Taxonomy" id="908615"/>
    <lineage>
        <taxon>Bacteria</taxon>
        <taxon>Pseudomonadati</taxon>
        <taxon>Bacteroidota</taxon>
        <taxon>Flavobacteriia</taxon>
        <taxon>Flavobacteriales</taxon>
        <taxon>Flavobacteriaceae</taxon>
        <taxon>Psychroflexus</taxon>
    </lineage>
</organism>
<dbReference type="Proteomes" id="UP000198820">
    <property type="component" value="Unassembled WGS sequence"/>
</dbReference>
<dbReference type="STRING" id="908615.SAMN05421540_11147"/>
<dbReference type="InterPro" id="IPR007497">
    <property type="entry name" value="SIMPL/DUF541"/>
</dbReference>
<evidence type="ECO:0000313" key="2">
    <source>
        <dbReference type="Proteomes" id="UP000198820"/>
    </source>
</evidence>
<name>A0A1H4DJB9_9FLAO</name>
<dbReference type="Gene3D" id="3.30.110.170">
    <property type="entry name" value="Protein of unknown function (DUF541), domain 1"/>
    <property type="match status" value="1"/>
</dbReference>
<evidence type="ECO:0008006" key="3">
    <source>
        <dbReference type="Google" id="ProtNLM"/>
    </source>
</evidence>
<dbReference type="PANTHER" id="PTHR34387">
    <property type="entry name" value="SLR1258 PROTEIN"/>
    <property type="match status" value="1"/>
</dbReference>